<keyword evidence="2" id="KW-1185">Reference proteome</keyword>
<dbReference type="EMBL" id="JASBWT010000023">
    <property type="protein sequence ID" value="KAJ9095020.1"/>
    <property type="molecule type" value="Genomic_DNA"/>
</dbReference>
<proteinExistence type="predicted"/>
<evidence type="ECO:0000313" key="1">
    <source>
        <dbReference type="EMBL" id="KAJ9095020.1"/>
    </source>
</evidence>
<dbReference type="Proteomes" id="UP001227268">
    <property type="component" value="Unassembled WGS sequence"/>
</dbReference>
<protein>
    <submittedName>
        <fullName evidence="1">Uncharacterized protein</fullName>
    </submittedName>
</protein>
<comment type="caution">
    <text evidence="1">The sequence shown here is derived from an EMBL/GenBank/DDBJ whole genome shotgun (WGS) entry which is preliminary data.</text>
</comment>
<organism evidence="1 2">
    <name type="scientific">Naganishia friedmannii</name>
    <dbReference type="NCBI Taxonomy" id="89922"/>
    <lineage>
        <taxon>Eukaryota</taxon>
        <taxon>Fungi</taxon>
        <taxon>Dikarya</taxon>
        <taxon>Basidiomycota</taxon>
        <taxon>Agaricomycotina</taxon>
        <taxon>Tremellomycetes</taxon>
        <taxon>Filobasidiales</taxon>
        <taxon>Filobasidiaceae</taxon>
        <taxon>Naganishia</taxon>
    </lineage>
</organism>
<accession>A0ACC2V6P8</accession>
<sequence>MVETSIEQQEPEPDIRSLSLRINNPPDQHQAVASAFTNSDTVAHNDGIHKPRLNLSPSVIKEKDFYLPVRPAALNLDGSNSEKVEPALPALTRLRRPFGKEAEFEQDLSSTGIAPARSASTPAYSRSRHYNQHVVDFSNVPRNKIAPSAFATAIPPPPQRLNDVGPPRPPKNIAELFAPDRKLGGDPGWTQSFVNTVKCSYFNFMIFLVPVAWALHFTKQNDVVVFVFTFLSVIPLANLLSFATEQLALRTGEAIGGLLNASFGNAVELLISILALVKGDIALVQASMIGSILSNTLLVLGMCYFAGGLRFHEQLQISLLGISIAAIILPAAYHFATNAGANTADITDLTRGEENHLLSISRGLAFLLLSVYAMYLVFILYTHAYLFKLPRPGRPHLSRKAAEPQPNHQKVFPKPHWLSSIQSRSSNSSIDDDTAREERDNTLSPVTTRDQVGCTASPVAMMHGGDIERGPDSYLQSSASASAALSAGHHAEATDSSIDDDDDEEEEETPKIKALFALFLLLGVTAITGVTAEFLIDSVNGLTETTSISKEFVGLILFPLVGNATEHVAAVTVSVKDKLNLSMAIAIGSSIQISLFILPLLVLIGWMIGQPMSLFFDVFETITLTISLLLVNFAISDGRTNYLEGYVLMIS</sequence>
<evidence type="ECO:0000313" key="2">
    <source>
        <dbReference type="Proteomes" id="UP001227268"/>
    </source>
</evidence>
<reference evidence="1" key="1">
    <citation type="submission" date="2023-04" db="EMBL/GenBank/DDBJ databases">
        <title>Draft Genome sequencing of Naganishia species isolated from polar environments using Oxford Nanopore Technology.</title>
        <authorList>
            <person name="Leo P."/>
            <person name="Venkateswaran K."/>
        </authorList>
    </citation>
    <scope>NUCLEOTIDE SEQUENCE</scope>
    <source>
        <strain evidence="1">MNA-CCFEE 5423</strain>
    </source>
</reference>
<gene>
    <name evidence="1" type="ORF">QFC21_005813</name>
</gene>
<name>A0ACC2V6P8_9TREE</name>